<sequence length="168" mass="18335">MNFAPDLATVTHGIQLAVAPVFLLTAVSGLIAAVAGRLARIIDRARALETRLEDGHVETSKAVKMYAELKALRKRGWLVNNCLALLTFCAMFIGLTIILLFLGETAEFQIPRIATISFLSGVACFISALVCFLAETILATRLLRFARMPDLSAISAAEESRRTRDKIL</sequence>
<dbReference type="KEGG" id="pvac:HC248_01233"/>
<keyword evidence="1" id="KW-0812">Transmembrane</keyword>
<dbReference type="EMBL" id="CP051461">
    <property type="protein sequence ID" value="QJC55949.1"/>
    <property type="molecule type" value="Genomic_DNA"/>
</dbReference>
<dbReference type="Pfam" id="PF11026">
    <property type="entry name" value="DUF2721"/>
    <property type="match status" value="1"/>
</dbReference>
<evidence type="ECO:0000256" key="1">
    <source>
        <dbReference type="SAM" id="Phobius"/>
    </source>
</evidence>
<evidence type="ECO:0000313" key="3">
    <source>
        <dbReference type="Proteomes" id="UP000502041"/>
    </source>
</evidence>
<feature type="transmembrane region" description="Helical" evidence="1">
    <location>
        <begin position="12"/>
        <end position="36"/>
    </location>
</feature>
<dbReference type="Proteomes" id="UP000502041">
    <property type="component" value="Chromosome"/>
</dbReference>
<evidence type="ECO:0008006" key="4">
    <source>
        <dbReference type="Google" id="ProtNLM"/>
    </source>
</evidence>
<protein>
    <recommendedName>
        <fullName evidence="4">DUF2721 domain-containing protein</fullName>
    </recommendedName>
</protein>
<feature type="transmembrane region" description="Helical" evidence="1">
    <location>
        <begin position="78"/>
        <end position="101"/>
    </location>
</feature>
<dbReference type="AlphaFoldDB" id="A0A6H2H7V0"/>
<gene>
    <name evidence="2" type="ORF">HC248_01233</name>
</gene>
<accession>A0A6H2H7V0</accession>
<feature type="transmembrane region" description="Helical" evidence="1">
    <location>
        <begin position="113"/>
        <end position="138"/>
    </location>
</feature>
<evidence type="ECO:0000313" key="2">
    <source>
        <dbReference type="EMBL" id="QJC55949.1"/>
    </source>
</evidence>
<keyword evidence="1" id="KW-1133">Transmembrane helix</keyword>
<name>A0A6H2H7V0_9BURK</name>
<reference evidence="2 3" key="1">
    <citation type="submission" date="2020-04" db="EMBL/GenBank/DDBJ databases">
        <title>Complete genome of a Psychrophilic, Marine, Gas Vacuolate Bacterium Polaromonas vacuolata KCTC 22033T.</title>
        <authorList>
            <person name="Hwang K."/>
            <person name="Kim K.M."/>
        </authorList>
    </citation>
    <scope>NUCLEOTIDE SEQUENCE [LARGE SCALE GENOMIC DNA]</scope>
    <source>
        <strain evidence="2 3">KCTC 22033</strain>
    </source>
</reference>
<keyword evidence="1" id="KW-0472">Membrane</keyword>
<dbReference type="InterPro" id="IPR021279">
    <property type="entry name" value="DUF2721"/>
</dbReference>
<keyword evidence="3" id="KW-1185">Reference proteome</keyword>
<organism evidence="2 3">
    <name type="scientific">Polaromonas vacuolata</name>
    <dbReference type="NCBI Taxonomy" id="37448"/>
    <lineage>
        <taxon>Bacteria</taxon>
        <taxon>Pseudomonadati</taxon>
        <taxon>Pseudomonadota</taxon>
        <taxon>Betaproteobacteria</taxon>
        <taxon>Burkholderiales</taxon>
        <taxon>Comamonadaceae</taxon>
        <taxon>Polaromonas</taxon>
    </lineage>
</organism>
<dbReference type="RefSeq" id="WP_168921732.1">
    <property type="nucleotide sequence ID" value="NZ_CP051461.1"/>
</dbReference>
<proteinExistence type="predicted"/>